<keyword evidence="2" id="KW-1185">Reference proteome</keyword>
<dbReference type="RefSeq" id="WP_180571117.1">
    <property type="nucleotide sequence ID" value="NZ_JACCKB010000061.1"/>
</dbReference>
<name>A0A853II82_9GAMM</name>
<evidence type="ECO:0000313" key="2">
    <source>
        <dbReference type="Proteomes" id="UP000569732"/>
    </source>
</evidence>
<comment type="caution">
    <text evidence="1">The sequence shown here is derived from an EMBL/GenBank/DDBJ whole genome shotgun (WGS) entry which is preliminary data.</text>
</comment>
<proteinExistence type="predicted"/>
<dbReference type="EMBL" id="JACCKB010000061">
    <property type="protein sequence ID" value="NYZ69117.1"/>
    <property type="molecule type" value="Genomic_DNA"/>
</dbReference>
<protein>
    <submittedName>
        <fullName evidence="1">Uncharacterized protein</fullName>
    </submittedName>
</protein>
<sequence>MSTISREFLNSKINYDLNTDLSTVNSLEEAETLLEQLCIDLDSEQYDLEYDLDVSELPGSNIEFYDAVYKALAMQIFPTVAKKAADLGSVKGMYLYGSGLDADAYCMDQRTRDYKETTKESMHYLRMAVYKGCYYSIRSMVGVSNFFASPAEEYAFSIFYYEREKINYTGYFDHLSESEKKAGIALYNDMKEAGFKFLNYQLPSNFQ</sequence>
<organism evidence="1 2">
    <name type="scientific">Spartinivicinus marinus</name>
    <dbReference type="NCBI Taxonomy" id="2994442"/>
    <lineage>
        <taxon>Bacteria</taxon>
        <taxon>Pseudomonadati</taxon>
        <taxon>Pseudomonadota</taxon>
        <taxon>Gammaproteobacteria</taxon>
        <taxon>Oceanospirillales</taxon>
        <taxon>Zooshikellaceae</taxon>
        <taxon>Spartinivicinus</taxon>
    </lineage>
</organism>
<accession>A0A853II82</accession>
<dbReference type="Proteomes" id="UP000569732">
    <property type="component" value="Unassembled WGS sequence"/>
</dbReference>
<gene>
    <name evidence="1" type="ORF">H0A36_24150</name>
</gene>
<evidence type="ECO:0000313" key="1">
    <source>
        <dbReference type="EMBL" id="NYZ69117.1"/>
    </source>
</evidence>
<dbReference type="AlphaFoldDB" id="A0A853II82"/>
<reference evidence="1 2" key="1">
    <citation type="submission" date="2020-07" db="EMBL/GenBank/DDBJ databases">
        <title>Endozoicomonas sp. nov., isolated from sediment.</title>
        <authorList>
            <person name="Gu T."/>
        </authorList>
    </citation>
    <scope>NUCLEOTIDE SEQUENCE [LARGE SCALE GENOMIC DNA]</scope>
    <source>
        <strain evidence="1 2">SM1973</strain>
    </source>
</reference>